<feature type="region of interest" description="Disordered" evidence="1">
    <location>
        <begin position="1"/>
        <end position="21"/>
    </location>
</feature>
<evidence type="ECO:0000256" key="1">
    <source>
        <dbReference type="SAM" id="MobiDB-lite"/>
    </source>
</evidence>
<evidence type="ECO:0000256" key="2">
    <source>
        <dbReference type="SAM" id="Phobius"/>
    </source>
</evidence>
<evidence type="ECO:0000313" key="3">
    <source>
        <dbReference type="EMBL" id="SED89284.1"/>
    </source>
</evidence>
<proteinExistence type="predicted"/>
<organism evidence="3 4">
    <name type="scientific">Arthrobacter alpinus</name>
    <dbReference type="NCBI Taxonomy" id="656366"/>
    <lineage>
        <taxon>Bacteria</taxon>
        <taxon>Bacillati</taxon>
        <taxon>Actinomycetota</taxon>
        <taxon>Actinomycetes</taxon>
        <taxon>Micrococcales</taxon>
        <taxon>Micrococcaceae</taxon>
        <taxon>Arthrobacter</taxon>
    </lineage>
</organism>
<accession>A0A1H5EE88</accession>
<dbReference type="RefSeq" id="WP_074709773.1">
    <property type="nucleotide sequence ID" value="NZ_FNTV01000001.1"/>
</dbReference>
<keyword evidence="2" id="KW-0472">Membrane</keyword>
<evidence type="ECO:0000313" key="4">
    <source>
        <dbReference type="Proteomes" id="UP000182725"/>
    </source>
</evidence>
<dbReference type="AlphaFoldDB" id="A0A1H5EE88"/>
<dbReference type="Proteomes" id="UP000182725">
    <property type="component" value="Unassembled WGS sequence"/>
</dbReference>
<reference evidence="3 4" key="1">
    <citation type="submission" date="2016-10" db="EMBL/GenBank/DDBJ databases">
        <authorList>
            <person name="de Groot N.N."/>
        </authorList>
    </citation>
    <scope>NUCLEOTIDE SEQUENCE [LARGE SCALE GENOMIC DNA]</scope>
    <source>
        <strain evidence="3 4">DSM 22274</strain>
    </source>
</reference>
<keyword evidence="2" id="KW-1133">Transmembrane helix</keyword>
<feature type="transmembrane region" description="Helical" evidence="2">
    <location>
        <begin position="29"/>
        <end position="49"/>
    </location>
</feature>
<dbReference type="EMBL" id="FNTV01000001">
    <property type="protein sequence ID" value="SED89284.1"/>
    <property type="molecule type" value="Genomic_DNA"/>
</dbReference>
<protein>
    <recommendedName>
        <fullName evidence="5">Flp pilus assembly protein TadG</fullName>
    </recommendedName>
</protein>
<keyword evidence="2" id="KW-0812">Transmembrane</keyword>
<name>A0A1H5EE88_9MICC</name>
<evidence type="ECO:0008006" key="5">
    <source>
        <dbReference type="Google" id="ProtNLM"/>
    </source>
</evidence>
<sequence length="158" mass="16344">MQLLPTEPSQTAYGPRGESPGLEAQEGSAIVEFIFLAVLLMVPVVYLILTVGQMQGGAYAVVGASDQAAKVFVLHSDLGLAQQAAEEAVHMAMEDMGFDPENAQLTISCDGGCFTAGSTVRASVTLRVELPVVGAVPGVNATAATVDSTSTQKVGRFK</sequence>
<gene>
    <name evidence="3" type="ORF">SAMN04489740_0221</name>
</gene>